<keyword evidence="6" id="KW-1185">Reference proteome</keyword>
<dbReference type="Proteomes" id="UP000001918">
    <property type="component" value="Chromosome"/>
</dbReference>
<feature type="domain" description="HTH gntR-type" evidence="4">
    <location>
        <begin position="21"/>
        <end position="89"/>
    </location>
</feature>
<dbReference type="Pfam" id="PF00392">
    <property type="entry name" value="GntR"/>
    <property type="match status" value="1"/>
</dbReference>
<dbReference type="GO" id="GO:0003677">
    <property type="term" value="F:DNA binding"/>
    <property type="evidence" value="ECO:0007669"/>
    <property type="project" value="UniProtKB-KW"/>
</dbReference>
<dbReference type="InterPro" id="IPR036390">
    <property type="entry name" value="WH_DNA-bd_sf"/>
</dbReference>
<evidence type="ECO:0000256" key="1">
    <source>
        <dbReference type="ARBA" id="ARBA00023015"/>
    </source>
</evidence>
<keyword evidence="3" id="KW-0804">Transcription</keyword>
<dbReference type="EMBL" id="CP001738">
    <property type="protein sequence ID" value="ACZ00394.1"/>
    <property type="molecule type" value="Genomic_DNA"/>
</dbReference>
<dbReference type="PANTHER" id="PTHR44846:SF17">
    <property type="entry name" value="GNTR-FAMILY TRANSCRIPTIONAL REGULATOR"/>
    <property type="match status" value="1"/>
</dbReference>
<keyword evidence="1" id="KW-0805">Transcription regulation</keyword>
<gene>
    <name evidence="5" type="ordered locus">Tcur_4876</name>
</gene>
<proteinExistence type="predicted"/>
<keyword evidence="2" id="KW-0238">DNA-binding</keyword>
<organism evidence="5 6">
    <name type="scientific">Thermomonospora curvata (strain ATCC 19995 / DSM 43183 / JCM 3096 / KCTC 9072 / NBRC 15933 / NCIMB 10081 / Henssen B9)</name>
    <dbReference type="NCBI Taxonomy" id="471852"/>
    <lineage>
        <taxon>Bacteria</taxon>
        <taxon>Bacillati</taxon>
        <taxon>Actinomycetota</taxon>
        <taxon>Actinomycetes</taxon>
        <taxon>Streptosporangiales</taxon>
        <taxon>Thermomonosporaceae</taxon>
        <taxon>Thermomonospora</taxon>
    </lineage>
</organism>
<evidence type="ECO:0000256" key="3">
    <source>
        <dbReference type="ARBA" id="ARBA00023163"/>
    </source>
</evidence>
<dbReference type="CDD" id="cd07377">
    <property type="entry name" value="WHTH_GntR"/>
    <property type="match status" value="1"/>
</dbReference>
<dbReference type="STRING" id="471852.Tcur_4876"/>
<dbReference type="InterPro" id="IPR036388">
    <property type="entry name" value="WH-like_DNA-bd_sf"/>
</dbReference>
<reference evidence="5 6" key="1">
    <citation type="journal article" date="2011" name="Stand. Genomic Sci.">
        <title>Complete genome sequence of Thermomonospora curvata type strain (B9).</title>
        <authorList>
            <person name="Chertkov O."/>
            <person name="Sikorski J."/>
            <person name="Nolan M."/>
            <person name="Lapidus A."/>
            <person name="Lucas S."/>
            <person name="Del Rio T.G."/>
            <person name="Tice H."/>
            <person name="Cheng J.F."/>
            <person name="Goodwin L."/>
            <person name="Pitluck S."/>
            <person name="Liolios K."/>
            <person name="Ivanova N."/>
            <person name="Mavromatis K."/>
            <person name="Mikhailova N."/>
            <person name="Ovchinnikova G."/>
            <person name="Pati A."/>
            <person name="Chen A."/>
            <person name="Palaniappan K."/>
            <person name="Djao O.D."/>
            <person name="Land M."/>
            <person name="Hauser L."/>
            <person name="Chang Y.J."/>
            <person name="Jeffries C.D."/>
            <person name="Brettin T."/>
            <person name="Han C."/>
            <person name="Detter J.C."/>
            <person name="Rohde M."/>
            <person name="Goker M."/>
            <person name="Woyke T."/>
            <person name="Bristow J."/>
            <person name="Eisen J.A."/>
            <person name="Markowitz V."/>
            <person name="Hugenholtz P."/>
            <person name="Klenk H.P."/>
            <person name="Kyrpides N.C."/>
        </authorList>
    </citation>
    <scope>NUCLEOTIDE SEQUENCE [LARGE SCALE GENOMIC DNA]</scope>
    <source>
        <strain evidence="6">ATCC 19995 / DSM 43183 / JCM 3096 / KCTC 9072 / NBRC 15933 / NCIMB 10081 / Henssen B9</strain>
    </source>
</reference>
<dbReference type="InterPro" id="IPR000524">
    <property type="entry name" value="Tscrpt_reg_HTH_GntR"/>
</dbReference>
<evidence type="ECO:0000313" key="6">
    <source>
        <dbReference type="Proteomes" id="UP000001918"/>
    </source>
</evidence>
<sequence>MEPYVACMSVPPFQADPEGPTYVYVQVADHIAARVAAGDLVPGQRLPAERDLALEYGVAYLTIRRAMRELRERGLVITVPAKGNFIQPNATEGAGEDAEA</sequence>
<evidence type="ECO:0000313" key="5">
    <source>
        <dbReference type="EMBL" id="ACZ00394.1"/>
    </source>
</evidence>
<dbReference type="InterPro" id="IPR050679">
    <property type="entry name" value="Bact_HTH_transcr_reg"/>
</dbReference>
<dbReference type="AlphaFoldDB" id="D1A879"/>
<evidence type="ECO:0000256" key="2">
    <source>
        <dbReference type="ARBA" id="ARBA00023125"/>
    </source>
</evidence>
<protein>
    <submittedName>
        <fullName evidence="5">Transcriptional regulator, GntR family</fullName>
    </submittedName>
</protein>
<evidence type="ECO:0000259" key="4">
    <source>
        <dbReference type="PROSITE" id="PS50949"/>
    </source>
</evidence>
<dbReference type="PRINTS" id="PR00035">
    <property type="entry name" value="HTHGNTR"/>
</dbReference>
<dbReference type="HOGENOM" id="CLU_017584_16_4_11"/>
<dbReference type="PANTHER" id="PTHR44846">
    <property type="entry name" value="MANNOSYL-D-GLYCERATE TRANSPORT/METABOLISM SYSTEM REPRESSOR MNGR-RELATED"/>
    <property type="match status" value="1"/>
</dbReference>
<dbReference type="GO" id="GO:0045892">
    <property type="term" value="P:negative regulation of DNA-templated transcription"/>
    <property type="evidence" value="ECO:0007669"/>
    <property type="project" value="TreeGrafter"/>
</dbReference>
<dbReference type="SMART" id="SM00345">
    <property type="entry name" value="HTH_GNTR"/>
    <property type="match status" value="1"/>
</dbReference>
<dbReference type="eggNOG" id="COG2188">
    <property type="taxonomic scope" value="Bacteria"/>
</dbReference>
<dbReference type="Gene3D" id="1.10.10.10">
    <property type="entry name" value="Winged helix-like DNA-binding domain superfamily/Winged helix DNA-binding domain"/>
    <property type="match status" value="1"/>
</dbReference>
<accession>D1A879</accession>
<dbReference type="KEGG" id="tcu:Tcur_4876"/>
<dbReference type="GO" id="GO:0003700">
    <property type="term" value="F:DNA-binding transcription factor activity"/>
    <property type="evidence" value="ECO:0007669"/>
    <property type="project" value="InterPro"/>
</dbReference>
<name>D1A879_THECD</name>
<dbReference type="SUPFAM" id="SSF46785">
    <property type="entry name" value="Winged helix' DNA-binding domain"/>
    <property type="match status" value="1"/>
</dbReference>
<dbReference type="PROSITE" id="PS50949">
    <property type="entry name" value="HTH_GNTR"/>
    <property type="match status" value="1"/>
</dbReference>